<sequence length="129" mass="13840">MTSNIKMAPLSGNTIKSKTTERITPAQEKSKEIVIKEDTVTSKGKVSKLPTTTGKGKGKRPTSARKTITLDPNIPSWARGFYRAMHVFLANSQSKESCEAGFLEVIPGTDAQVQTAAPGTEARTEGDTT</sequence>
<organism evidence="2 3">
    <name type="scientific">Solanum tuberosum</name>
    <name type="common">Potato</name>
    <dbReference type="NCBI Taxonomy" id="4113"/>
    <lineage>
        <taxon>Eukaryota</taxon>
        <taxon>Viridiplantae</taxon>
        <taxon>Streptophyta</taxon>
        <taxon>Embryophyta</taxon>
        <taxon>Tracheophyta</taxon>
        <taxon>Spermatophyta</taxon>
        <taxon>Magnoliopsida</taxon>
        <taxon>eudicotyledons</taxon>
        <taxon>Gunneridae</taxon>
        <taxon>Pentapetalae</taxon>
        <taxon>asterids</taxon>
        <taxon>lamiids</taxon>
        <taxon>Solanales</taxon>
        <taxon>Solanaceae</taxon>
        <taxon>Solanoideae</taxon>
        <taxon>Solaneae</taxon>
        <taxon>Solanum</taxon>
    </lineage>
</organism>
<dbReference type="EnsemblPlants" id="PGSC0003DMT400095393">
    <property type="protein sequence ID" value="PGSC0003DMT400095393"/>
    <property type="gene ID" value="PGSC0003DMG400044964"/>
</dbReference>
<reference evidence="3" key="1">
    <citation type="journal article" date="2011" name="Nature">
        <title>Genome sequence and analysis of the tuber crop potato.</title>
        <authorList>
            <consortium name="The Potato Genome Sequencing Consortium"/>
        </authorList>
    </citation>
    <scope>NUCLEOTIDE SEQUENCE [LARGE SCALE GENOMIC DNA]</scope>
    <source>
        <strain evidence="3">cv. DM1-3 516 R44</strain>
    </source>
</reference>
<dbReference type="HOGENOM" id="CLU_029307_7_2_1"/>
<proteinExistence type="predicted"/>
<feature type="compositionally biased region" description="Polar residues" evidence="1">
    <location>
        <begin position="1"/>
        <end position="17"/>
    </location>
</feature>
<feature type="region of interest" description="Disordered" evidence="1">
    <location>
        <begin position="41"/>
        <end position="67"/>
    </location>
</feature>
<dbReference type="InParanoid" id="M1DW74"/>
<accession>M1DW74</accession>
<dbReference type="Proteomes" id="UP000011115">
    <property type="component" value="Unassembled WGS sequence"/>
</dbReference>
<evidence type="ECO:0000313" key="2">
    <source>
        <dbReference type="EnsemblPlants" id="PGSC0003DMT400095393"/>
    </source>
</evidence>
<dbReference type="Gramene" id="PGSC0003DMT400095393">
    <property type="protein sequence ID" value="PGSC0003DMT400095393"/>
    <property type="gene ID" value="PGSC0003DMG400044964"/>
</dbReference>
<protein>
    <submittedName>
        <fullName evidence="2">Uncharacterized protein</fullName>
    </submittedName>
</protein>
<evidence type="ECO:0000256" key="1">
    <source>
        <dbReference type="SAM" id="MobiDB-lite"/>
    </source>
</evidence>
<dbReference type="PaxDb" id="4113-PGSC0003DMT400095393"/>
<feature type="region of interest" description="Disordered" evidence="1">
    <location>
        <begin position="1"/>
        <end position="26"/>
    </location>
</feature>
<name>M1DW74_SOLTU</name>
<keyword evidence="3" id="KW-1185">Reference proteome</keyword>
<reference evidence="2" key="2">
    <citation type="submission" date="2015-06" db="UniProtKB">
        <authorList>
            <consortium name="EnsemblPlants"/>
        </authorList>
    </citation>
    <scope>IDENTIFICATION</scope>
    <source>
        <strain evidence="2">DM1-3 516 R44</strain>
    </source>
</reference>
<dbReference type="AlphaFoldDB" id="M1DW74"/>
<evidence type="ECO:0000313" key="3">
    <source>
        <dbReference type="Proteomes" id="UP000011115"/>
    </source>
</evidence>